<evidence type="ECO:0000256" key="2">
    <source>
        <dbReference type="ARBA" id="ARBA00022741"/>
    </source>
</evidence>
<dbReference type="InterPro" id="IPR041546">
    <property type="entry name" value="ClpA/ClpB_AAA_lid"/>
</dbReference>
<dbReference type="GO" id="GO:0034605">
    <property type="term" value="P:cellular response to heat"/>
    <property type="evidence" value="ECO:0007669"/>
    <property type="project" value="TreeGrafter"/>
</dbReference>
<dbReference type="EC" id="3.4.21.92" evidence="7"/>
<dbReference type="GO" id="GO:0006508">
    <property type="term" value="P:proteolysis"/>
    <property type="evidence" value="ECO:0007669"/>
    <property type="project" value="UniProtKB-KW"/>
</dbReference>
<dbReference type="InterPro" id="IPR019489">
    <property type="entry name" value="Clp_ATPase_C"/>
</dbReference>
<keyword evidence="2" id="KW-0547">Nucleotide-binding</keyword>
<keyword evidence="7" id="KW-0645">Protease</keyword>
<dbReference type="EMBL" id="MK962129">
    <property type="protein sequence ID" value="QEH58570.1"/>
    <property type="molecule type" value="Genomic_DNA"/>
</dbReference>
<name>A0A5B9XUX6_9ALVE</name>
<gene>
    <name evidence="7" type="primary">clpC</name>
</gene>
<dbReference type="InterPro" id="IPR003959">
    <property type="entry name" value="ATPase_AAA_core"/>
</dbReference>
<dbReference type="PANTHER" id="PTHR11638:SF18">
    <property type="entry name" value="HEAT SHOCK PROTEIN 104"/>
    <property type="match status" value="1"/>
</dbReference>
<dbReference type="PRINTS" id="PR00300">
    <property type="entry name" value="CLPPROTEASEA"/>
</dbReference>
<dbReference type="FunFam" id="3.40.50.300:FF:000025">
    <property type="entry name" value="ATP-dependent Clp protease subunit"/>
    <property type="match status" value="1"/>
</dbReference>
<accession>A0A5B9XUX6</accession>
<evidence type="ECO:0000259" key="5">
    <source>
        <dbReference type="SMART" id="SM00382"/>
    </source>
</evidence>
<dbReference type="InterPro" id="IPR050130">
    <property type="entry name" value="ClpA_ClpB"/>
</dbReference>
<dbReference type="GO" id="GO:0004252">
    <property type="term" value="F:serine-type endopeptidase activity"/>
    <property type="evidence" value="ECO:0007669"/>
    <property type="project" value="UniProtKB-EC"/>
</dbReference>
<evidence type="ECO:0000256" key="3">
    <source>
        <dbReference type="ARBA" id="ARBA00022840"/>
    </source>
</evidence>
<dbReference type="InterPro" id="IPR001270">
    <property type="entry name" value="ClpA/B"/>
</dbReference>
<dbReference type="InterPro" id="IPR028299">
    <property type="entry name" value="ClpA/B_CS2"/>
</dbReference>
<dbReference type="CDD" id="cd19499">
    <property type="entry name" value="RecA-like_ClpB_Hsp104-like"/>
    <property type="match status" value="1"/>
</dbReference>
<dbReference type="SMART" id="SM00382">
    <property type="entry name" value="AAA"/>
    <property type="match status" value="2"/>
</dbReference>
<dbReference type="InterPro" id="IPR027417">
    <property type="entry name" value="P-loop_NTPase"/>
</dbReference>
<reference evidence="7" key="1">
    <citation type="journal article" date="2019" name="Curr. Biol.">
        <title>Multiple Independent Origins of Apicomplexan-Like Parasites.</title>
        <authorList>
            <person name="Mathur V."/>
            <person name="Kolisko M."/>
            <person name="Hehenberger E."/>
            <person name="Irwin N.A.T."/>
            <person name="Leander B.S."/>
            <person name="Kristmundsson A."/>
            <person name="Freeman M.A."/>
            <person name="Keeling P.J."/>
        </authorList>
    </citation>
    <scope>NUCLEOTIDE SEQUENCE</scope>
</reference>
<dbReference type="Gene3D" id="3.40.50.300">
    <property type="entry name" value="P-loop containing nucleotide triphosphate hydrolases"/>
    <property type="match status" value="2"/>
</dbReference>
<dbReference type="GO" id="GO:0005737">
    <property type="term" value="C:cytoplasm"/>
    <property type="evidence" value="ECO:0007669"/>
    <property type="project" value="TreeGrafter"/>
</dbReference>
<dbReference type="GO" id="GO:0005524">
    <property type="term" value="F:ATP binding"/>
    <property type="evidence" value="ECO:0007669"/>
    <property type="project" value="UniProtKB-KW"/>
</dbReference>
<evidence type="ECO:0000256" key="4">
    <source>
        <dbReference type="ARBA" id="ARBA00023186"/>
    </source>
</evidence>
<dbReference type="InterPro" id="IPR003593">
    <property type="entry name" value="AAA+_ATPase"/>
</dbReference>
<sequence length="778" mass="89571">MNITITKEILHILHYSRYLAHITKSSLVYPIHIFTALLIKTPSILLTLQVDKNFIIHSLETFLDLNYTTKFQQQINYYWQILPYFSFSVIKLFILNKNYFNSFDLLDNIIKLNDYQINSFLKLTSISKNSLIIDYNISKFTNNNNKLTSIGTKIIKSSNLINIKTNEIKYFNQVLYRKYKNSILFVGDSGVGKKSIISLLSESLGLNHTLPLEIWKLDPRIFHVDTIGIEKKFIELFKLLEKIKNVVLFIENIDTFIGTNVNNVVNDSIINIFKLYLNISNIRIIGTISPLNFKTSLEKNINILEYFEVINVKEPEYKECLDIINRKSIELEQYHNIIIPNNILTKSLDLSKKYLLDKALPGKVINLIDSSSSLAKGDFISNLYKDNNVDLSKTLYDLQSKIRYFYNIKEYDKLKALQTEELILIQKLSKKNKYNYLNKNIILKEKHLLTILSLWTKIPIQDFSKTNENKLLFLENNLQKQVIGQQKAVSIISDSVRRSKLGFKDTNKPIGSFFFAGPTGVGKTELAKALAYNLFGSENALIRFDMSEFMEAHSTSRLIGSPPGYVGYGEGGQLTQAVKKQPYSIILFDEIEKAHPEVSNIMLQLLDDGRLTDTSGDQINFTNTIIIFTSNLGYPKNINNYNTHDKEIYTKISKQVQQALEKYFKPEFINRIDNIIVFNNLQLSDLLLILNKYIDKLKIKINNLAKPVILHIDELAKNIIVKAGYQPGYGARPLSRALSRMVEIPLTNLLFNYKLNKTLYVSFSGNYDTLLLNVKSLN</sequence>
<keyword evidence="4" id="KW-0143">Chaperone</keyword>
<dbReference type="Gene3D" id="1.10.8.60">
    <property type="match status" value="2"/>
</dbReference>
<evidence type="ECO:0000259" key="6">
    <source>
        <dbReference type="SMART" id="SM01086"/>
    </source>
</evidence>
<dbReference type="Pfam" id="PF17871">
    <property type="entry name" value="AAA_lid_9"/>
    <property type="match status" value="1"/>
</dbReference>
<dbReference type="PANTHER" id="PTHR11638">
    <property type="entry name" value="ATP-DEPENDENT CLP PROTEASE"/>
    <property type="match status" value="1"/>
</dbReference>
<dbReference type="PROSITE" id="PS00871">
    <property type="entry name" value="CLPAB_2"/>
    <property type="match status" value="1"/>
</dbReference>
<dbReference type="GO" id="GO:0016887">
    <property type="term" value="F:ATP hydrolysis activity"/>
    <property type="evidence" value="ECO:0007669"/>
    <property type="project" value="InterPro"/>
</dbReference>
<dbReference type="SMART" id="SM01086">
    <property type="entry name" value="ClpB_D2-small"/>
    <property type="match status" value="1"/>
</dbReference>
<keyword evidence="3" id="KW-0067">ATP-binding</keyword>
<dbReference type="Pfam" id="PF10431">
    <property type="entry name" value="ClpB_D2-small"/>
    <property type="match status" value="1"/>
</dbReference>
<protein>
    <submittedName>
        <fullName evidence="7">Clp protease ATP binding subunit</fullName>
        <ecNumber evidence="7">3.4.21.92</ecNumber>
    </submittedName>
</protein>
<dbReference type="Pfam" id="PF07724">
    <property type="entry name" value="AAA_2"/>
    <property type="match status" value="1"/>
</dbReference>
<organism evidence="7">
    <name type="scientific">Piridium sociabile</name>
    <dbReference type="NCBI Taxonomy" id="2570542"/>
    <lineage>
        <taxon>Eukaryota</taxon>
        <taxon>Sar</taxon>
        <taxon>Alveolata</taxon>
        <taxon>Colpodellida</taxon>
        <taxon>Vitrellaceae</taxon>
        <taxon>Piridium</taxon>
    </lineage>
</organism>
<dbReference type="SUPFAM" id="SSF52540">
    <property type="entry name" value="P-loop containing nucleoside triphosphate hydrolases"/>
    <property type="match status" value="2"/>
</dbReference>
<keyword evidence="1" id="KW-0677">Repeat</keyword>
<feature type="domain" description="AAA+ ATPase" evidence="5">
    <location>
        <begin position="509"/>
        <end position="682"/>
    </location>
</feature>
<evidence type="ECO:0000313" key="7">
    <source>
        <dbReference type="EMBL" id="QEH58570.1"/>
    </source>
</evidence>
<dbReference type="AlphaFoldDB" id="A0A5B9XUX6"/>
<evidence type="ECO:0000256" key="1">
    <source>
        <dbReference type="ARBA" id="ARBA00022737"/>
    </source>
</evidence>
<keyword evidence="7" id="KW-0378">Hydrolase</keyword>
<feature type="domain" description="AAA+ ATPase" evidence="5">
    <location>
        <begin position="179"/>
        <end position="316"/>
    </location>
</feature>
<feature type="domain" description="Clp ATPase C-terminal" evidence="6">
    <location>
        <begin position="681"/>
        <end position="772"/>
    </location>
</feature>
<proteinExistence type="predicted"/>